<reference evidence="7" key="1">
    <citation type="submission" date="2019-07" db="EMBL/GenBank/DDBJ databases">
        <title>Shewanella sp. YLB-08 draft genomic sequence.</title>
        <authorList>
            <person name="Yu L."/>
        </authorList>
    </citation>
    <scope>NUCLEOTIDE SEQUENCE [LARGE SCALE GENOMIC DNA]</scope>
    <source>
        <strain evidence="7">JCM 20706</strain>
    </source>
</reference>
<dbReference type="InterPro" id="IPR036249">
    <property type="entry name" value="Thioredoxin-like_sf"/>
</dbReference>
<feature type="chain" id="PRO_5022232591" description="Thiol:disulfide interchange protein" evidence="4">
    <location>
        <begin position="27"/>
        <end position="209"/>
    </location>
</feature>
<evidence type="ECO:0000256" key="4">
    <source>
        <dbReference type="SAM" id="SignalP"/>
    </source>
</evidence>
<dbReference type="InterPro" id="IPR050824">
    <property type="entry name" value="Thiol_disulfide_DsbA"/>
</dbReference>
<evidence type="ECO:0000259" key="5">
    <source>
        <dbReference type="Pfam" id="PF13462"/>
    </source>
</evidence>
<feature type="domain" description="Thioredoxin-like fold" evidence="5">
    <location>
        <begin position="38"/>
        <end position="197"/>
    </location>
</feature>
<evidence type="ECO:0000256" key="1">
    <source>
        <dbReference type="ARBA" id="ARBA00022729"/>
    </source>
</evidence>
<name>A0A553JK44_SHEHA</name>
<dbReference type="Gene3D" id="3.40.30.10">
    <property type="entry name" value="Glutaredoxin"/>
    <property type="match status" value="1"/>
</dbReference>
<comment type="caution">
    <text evidence="6">The sequence shown here is derived from an EMBL/GenBank/DDBJ whole genome shotgun (WGS) entry which is preliminary data.</text>
</comment>
<keyword evidence="2" id="KW-0574">Periplasm</keyword>
<comment type="similarity">
    <text evidence="2">Belongs to the thioredoxin family.</text>
</comment>
<gene>
    <name evidence="6" type="ORF">FN961_18610</name>
</gene>
<dbReference type="Pfam" id="PF13462">
    <property type="entry name" value="Thioredoxin_4"/>
    <property type="match status" value="1"/>
</dbReference>
<evidence type="ECO:0000256" key="2">
    <source>
        <dbReference type="PIRNR" id="PIRNR001488"/>
    </source>
</evidence>
<dbReference type="Proteomes" id="UP000318126">
    <property type="component" value="Unassembled WGS sequence"/>
</dbReference>
<dbReference type="RefSeq" id="WP_144041683.1">
    <property type="nucleotide sequence ID" value="NZ_BMPL01000024.1"/>
</dbReference>
<comment type="subcellular location">
    <subcellularLocation>
        <location evidence="2">Periplasm</location>
    </subcellularLocation>
</comment>
<dbReference type="SUPFAM" id="SSF52833">
    <property type="entry name" value="Thioredoxin-like"/>
    <property type="match status" value="1"/>
</dbReference>
<keyword evidence="2" id="KW-1015">Disulfide bond</keyword>
<dbReference type="OrthoDB" id="9784896at2"/>
<dbReference type="GO" id="GO:0042597">
    <property type="term" value="C:periplasmic space"/>
    <property type="evidence" value="ECO:0007669"/>
    <property type="project" value="UniProtKB-SubCell"/>
</dbReference>
<keyword evidence="7" id="KW-1185">Reference proteome</keyword>
<protein>
    <recommendedName>
        <fullName evidence="2">Thiol:disulfide interchange protein</fullName>
    </recommendedName>
</protein>
<dbReference type="PANTHER" id="PTHR35891">
    <property type="entry name" value="THIOL:DISULFIDE INTERCHANGE PROTEIN DSBA"/>
    <property type="match status" value="1"/>
</dbReference>
<sequence>MKTITKPLMAILFLCAANLISMGVVAKPYVEGVDYTLVTGIPESNLPVVREFFSYNCPHCYRQDPLFTETEELLKGKVEFARTPVGAGRASWILSQEAYYLAKKFKLSPQLHGNIFKRIHEKGQAFTRKDQLTDYFVKQGVKRADVETAINSVDASVAISHYDSQAQLAGIRGVPSLLVNGKYLISSKHRSAEELVELVTYLSVLENKQ</sequence>
<dbReference type="EMBL" id="VKGK01000026">
    <property type="protein sequence ID" value="TRY12832.1"/>
    <property type="molecule type" value="Genomic_DNA"/>
</dbReference>
<feature type="disulfide bond" description="Redox-active" evidence="3">
    <location>
        <begin position="57"/>
        <end position="60"/>
    </location>
</feature>
<feature type="signal peptide" evidence="4">
    <location>
        <begin position="1"/>
        <end position="26"/>
    </location>
</feature>
<dbReference type="CDD" id="cd03019">
    <property type="entry name" value="DsbA_DsbA"/>
    <property type="match status" value="1"/>
</dbReference>
<proteinExistence type="inferred from homology"/>
<keyword evidence="1 4" id="KW-0732">Signal</keyword>
<accession>A0A553JK44</accession>
<dbReference type="PANTHER" id="PTHR35891:SF2">
    <property type="entry name" value="THIOL:DISULFIDE INTERCHANGE PROTEIN DSBA"/>
    <property type="match status" value="1"/>
</dbReference>
<dbReference type="PIRSF" id="PIRSF001488">
    <property type="entry name" value="Tdi_protein"/>
    <property type="match status" value="1"/>
</dbReference>
<evidence type="ECO:0000256" key="3">
    <source>
        <dbReference type="PIRSR" id="PIRSR001488-1"/>
    </source>
</evidence>
<evidence type="ECO:0000313" key="7">
    <source>
        <dbReference type="Proteomes" id="UP000318126"/>
    </source>
</evidence>
<dbReference type="AlphaFoldDB" id="A0A553JK44"/>
<dbReference type="InterPro" id="IPR012336">
    <property type="entry name" value="Thioredoxin-like_fold"/>
</dbReference>
<organism evidence="6 7">
    <name type="scientific">Shewanella hanedai</name>
    <name type="common">Alteromonas hanedai</name>
    <dbReference type="NCBI Taxonomy" id="25"/>
    <lineage>
        <taxon>Bacteria</taxon>
        <taxon>Pseudomonadati</taxon>
        <taxon>Pseudomonadota</taxon>
        <taxon>Gammaproteobacteria</taxon>
        <taxon>Alteromonadales</taxon>
        <taxon>Shewanellaceae</taxon>
        <taxon>Shewanella</taxon>
    </lineage>
</organism>
<dbReference type="InterPro" id="IPR023205">
    <property type="entry name" value="DsbA/DsbL"/>
</dbReference>
<evidence type="ECO:0000313" key="6">
    <source>
        <dbReference type="EMBL" id="TRY12832.1"/>
    </source>
</evidence>